<organism evidence="2">
    <name type="scientific">viral metagenome</name>
    <dbReference type="NCBI Taxonomy" id="1070528"/>
    <lineage>
        <taxon>unclassified sequences</taxon>
        <taxon>metagenomes</taxon>
        <taxon>organismal metagenomes</taxon>
    </lineage>
</organism>
<dbReference type="Gene3D" id="3.40.50.11350">
    <property type="match status" value="1"/>
</dbReference>
<protein>
    <recommendedName>
        <fullName evidence="1">DUF5672 domain-containing protein</fullName>
    </recommendedName>
</protein>
<feature type="domain" description="DUF5672" evidence="1">
    <location>
        <begin position="97"/>
        <end position="233"/>
    </location>
</feature>
<accession>A0A6C0LJ66</accession>
<reference evidence="2" key="1">
    <citation type="journal article" date="2020" name="Nature">
        <title>Giant virus diversity and host interactions through global metagenomics.</title>
        <authorList>
            <person name="Schulz F."/>
            <person name="Roux S."/>
            <person name="Paez-Espino D."/>
            <person name="Jungbluth S."/>
            <person name="Walsh D.A."/>
            <person name="Denef V.J."/>
            <person name="McMahon K.D."/>
            <person name="Konstantinidis K.T."/>
            <person name="Eloe-Fadrosh E.A."/>
            <person name="Kyrpides N.C."/>
            <person name="Woyke T."/>
        </authorList>
    </citation>
    <scope>NUCLEOTIDE SEQUENCE</scope>
    <source>
        <strain evidence="2">GVMAG-M-3300027810-10</strain>
    </source>
</reference>
<dbReference type="EMBL" id="MN740498">
    <property type="protein sequence ID" value="QHU29918.1"/>
    <property type="molecule type" value="Genomic_DNA"/>
</dbReference>
<dbReference type="Pfam" id="PF18922">
    <property type="entry name" value="DUF5672"/>
    <property type="match status" value="1"/>
</dbReference>
<evidence type="ECO:0000313" key="2">
    <source>
        <dbReference type="EMBL" id="QHU29918.1"/>
    </source>
</evidence>
<proteinExistence type="predicted"/>
<sequence length="625" mass="73716">MELRKQIYFDTIKDICPPTHDINDITFKVSGILNVCLIEYRIMDEIEHVLNALLHVYDSDEIGLTIVCGSQNEDYIRDKFNHWNNLRIINTGHANMTRHSYSALLKSPSFWEQFTMWSHVLVYQTDALILRKIDEVYFDFDYIGAPWKDIHKWLGKNKPTYNGGNGGFSLRRVLAMIQSCECNRNLSHDEISVVNEDGFFCSNDTLNFAPENSNIHKQFSIEEIFYENPVGCHQLYRYITDNEFYTIINIIKQRFHKQSSTLIFTLFGGINGVGFYNQIFSLELAIFMSNFFKRELHLIINKPLAALGVGNWNLGTIFDYIEDISHLLPYGFKIIKSDNLEKLYNNIYTVNCEKYISSCYYVEDSFRTDEYSKDVLEFANGRTDISNELDCLFDYSKQYVLFDKSNASRIYYNFYISKEKYILMNYISENIKLKKIILNCVDVIKLPRKFISLHIRFGDIGRGNFINPRRIINNITNWMSLHNTNNHPLIIMCDHPKHPVIKILDMKYNVLMSHNLINNDKIKQLYKNPAIAMFLIEKTICERADIFIGTATSTVSVHINYNNYLNYKPYYHYNDCYGNVEDNFDKQMLKFIKVNPEKKWTWGKYNYIEGHPLSWTLFFNDNIYR</sequence>
<name>A0A6C0LJ66_9ZZZZ</name>
<dbReference type="InterPro" id="IPR043729">
    <property type="entry name" value="DUF5672"/>
</dbReference>
<dbReference type="AlphaFoldDB" id="A0A6C0LJ66"/>
<evidence type="ECO:0000259" key="1">
    <source>
        <dbReference type="Pfam" id="PF18922"/>
    </source>
</evidence>